<keyword evidence="3" id="KW-1185">Reference proteome</keyword>
<feature type="transmembrane region" description="Helical" evidence="1">
    <location>
        <begin position="732"/>
        <end position="754"/>
    </location>
</feature>
<dbReference type="EMBL" id="JAMTCP010000002">
    <property type="protein sequence ID" value="MCP2256726.1"/>
    <property type="molecule type" value="Genomic_DNA"/>
</dbReference>
<organism evidence="2 3">
    <name type="scientific">Streptoalloteichus tenebrarius (strain ATCC 17920 / DSM 40477 / JCM 4838 / CBS 697.72 / NBRC 16177 / NCIMB 11028 / NRRL B-12390 / A12253. 1 / ISP 5477)</name>
    <name type="common">Streptomyces tenebrarius</name>
    <dbReference type="NCBI Taxonomy" id="1933"/>
    <lineage>
        <taxon>Bacteria</taxon>
        <taxon>Bacillati</taxon>
        <taxon>Actinomycetota</taxon>
        <taxon>Actinomycetes</taxon>
        <taxon>Pseudonocardiales</taxon>
        <taxon>Pseudonocardiaceae</taxon>
        <taxon>Streptoalloteichus</taxon>
    </lineage>
</organism>
<keyword evidence="1" id="KW-0472">Membrane</keyword>
<gene>
    <name evidence="2" type="ORF">LX15_000409</name>
</gene>
<dbReference type="PANTHER" id="PTHR30287">
    <property type="entry name" value="MEMBRANE COMPONENT OF PREDICTED ABC SUPERFAMILY METABOLITE UPTAKE TRANSPORTER"/>
    <property type="match status" value="1"/>
</dbReference>
<feature type="transmembrane region" description="Helical" evidence="1">
    <location>
        <begin position="819"/>
        <end position="841"/>
    </location>
</feature>
<reference evidence="2 3" key="1">
    <citation type="submission" date="2022-06" db="EMBL/GenBank/DDBJ databases">
        <title>Genomic Encyclopedia of Archaeal and Bacterial Type Strains, Phase II (KMG-II): from individual species to whole genera.</title>
        <authorList>
            <person name="Goeker M."/>
        </authorList>
    </citation>
    <scope>NUCLEOTIDE SEQUENCE [LARGE SCALE GENOMIC DNA]</scope>
    <source>
        <strain evidence="2 3">DSM 40477</strain>
    </source>
</reference>
<feature type="transmembrane region" description="Helical" evidence="1">
    <location>
        <begin position="349"/>
        <end position="369"/>
    </location>
</feature>
<dbReference type="Proteomes" id="UP001205311">
    <property type="component" value="Unassembled WGS sequence"/>
</dbReference>
<feature type="transmembrane region" description="Helical" evidence="1">
    <location>
        <begin position="424"/>
        <end position="447"/>
    </location>
</feature>
<name>A0ABT1HMJ0_STRSD</name>
<keyword evidence="2" id="KW-0449">Lipoprotein</keyword>
<dbReference type="PANTHER" id="PTHR30287:SF2">
    <property type="entry name" value="BLL1001 PROTEIN"/>
    <property type="match status" value="1"/>
</dbReference>
<proteinExistence type="predicted"/>
<feature type="transmembrane region" description="Helical" evidence="1">
    <location>
        <begin position="303"/>
        <end position="329"/>
    </location>
</feature>
<keyword evidence="1" id="KW-1133">Transmembrane helix</keyword>
<sequence>MIKLRNTALAARLAWRSLAANRTRSLLLVLLIALPLTLSSAVSVLVSTSSIAPEERRQLAMGMAATRVAIPGVSETATKESAARGGELIRQHGGPNAQPHPELRATLDVASGDRLITATTYGLEEPASSLHDGRFPLVEGSLPTQSGQIALSVAAVERLRAEVGRPVRLGSSGEVTVVGTIVDPTNTQRLWAVSPLDDVVRAATASTTAQPWMSWLLPPGVGAEGRWPVDQGWRITSRQAAGESDDIVQTEINGMLFGLLALALGFVALLAGAGFAVIAADARRDLGLLGAVGAEPHQGRRVLTWHGVLVGLAAAVVGTILGLGTAAVLTSPVSGWFYQLWGPARPSVVLLSSIAGMGVLSAVLSARVAGRRTAGLSVLAALRPRPPAADPRAGYRALRWALGCAIALAMSIVLLFLARTEVLVVVAGLTAVAAMAAGCMSVTPWLARRASRAGLAVRLAVRSAILTPGRSAALTATLGSVVLVAGIVLTGLGGLTAKMAEDARPVLPRGGAMLNAYSALPEKLVDEVSATLGSRPGFQITYASLPQAGPIDLDSQSFRCLRQHGPRPGRGDRCVQGSDFPAMPHKAGIVSGEGMRTILGRSLSESEQRAWDGGAAIVLSEDLLVDGMVREFARGVTTSRTFPGIVTPGIGFFTGSEMPNAYFSPDGAKAAGLAPSDQVMWYFPPQERDGDPLVPSEEAQDRATALVKSSVADGGYVYVDRGPPAVKAIGTIYLVAALVVLGLILLIAVIATALGNGELRPEWATLAGLGAAPRFRRNLSASLAAVTSTMGSAVGLVAVGLIAPAQVQAMGISLVLEPWLVLSAGCLVAIGVSTAVGWLLAPTATTPPGRAG</sequence>
<evidence type="ECO:0000313" key="3">
    <source>
        <dbReference type="Proteomes" id="UP001205311"/>
    </source>
</evidence>
<evidence type="ECO:0000256" key="1">
    <source>
        <dbReference type="SAM" id="Phobius"/>
    </source>
</evidence>
<feature type="transmembrane region" description="Helical" evidence="1">
    <location>
        <begin position="472"/>
        <end position="495"/>
    </location>
</feature>
<feature type="transmembrane region" description="Helical" evidence="1">
    <location>
        <begin position="400"/>
        <end position="418"/>
    </location>
</feature>
<evidence type="ECO:0000313" key="2">
    <source>
        <dbReference type="EMBL" id="MCP2256726.1"/>
    </source>
</evidence>
<comment type="caution">
    <text evidence="2">The sequence shown here is derived from an EMBL/GenBank/DDBJ whole genome shotgun (WGS) entry which is preliminary data.</text>
</comment>
<feature type="transmembrane region" description="Helical" evidence="1">
    <location>
        <begin position="783"/>
        <end position="807"/>
    </location>
</feature>
<protein>
    <submittedName>
        <fullName evidence="2">ABC-type transport system, involved in lipoprotein release, permease component</fullName>
    </submittedName>
</protein>
<dbReference type="RefSeq" id="WP_253667712.1">
    <property type="nucleotide sequence ID" value="NZ_JAMTCP010000002.1"/>
</dbReference>
<accession>A0ABT1HMJ0</accession>
<keyword evidence="1" id="KW-0812">Transmembrane</keyword>
<dbReference type="InterPro" id="IPR038766">
    <property type="entry name" value="Membrane_comp_ABC_pdt"/>
</dbReference>
<feature type="transmembrane region" description="Helical" evidence="1">
    <location>
        <begin position="255"/>
        <end position="282"/>
    </location>
</feature>